<feature type="transmembrane region" description="Helical" evidence="1">
    <location>
        <begin position="220"/>
        <end position="240"/>
    </location>
</feature>
<protein>
    <submittedName>
        <fullName evidence="2">Uncharacterized protein</fullName>
    </submittedName>
</protein>
<dbReference type="EMBL" id="CAMAPD010000002">
    <property type="protein sequence ID" value="CAH9051633.1"/>
    <property type="molecule type" value="Genomic_DNA"/>
</dbReference>
<keyword evidence="1" id="KW-1133">Transmembrane helix</keyword>
<dbReference type="Proteomes" id="UP001152485">
    <property type="component" value="Unassembled WGS sequence"/>
</dbReference>
<proteinExistence type="predicted"/>
<feature type="transmembrane region" description="Helical" evidence="1">
    <location>
        <begin position="20"/>
        <end position="42"/>
    </location>
</feature>
<gene>
    <name evidence="2" type="ORF">PSECIP111951_00434</name>
</gene>
<keyword evidence="1" id="KW-0812">Transmembrane</keyword>
<feature type="transmembrane region" description="Helical" evidence="1">
    <location>
        <begin position="103"/>
        <end position="123"/>
    </location>
</feature>
<sequence>MENNVTDWYKKQRESAMWDMLFSCVLEALVVFAVILLITPFFETLNTFWYGFFLILLPMYIFSEAASALGKLRRAVLAHEAELSAVPISTLCDKPIFHQWQCLSVAAGLLTVLPALGCATLYYLSSKSIVVMVVLGILMGIAIFIGSAMLFERYAIRLVAGTLQQARAPKQLDEAKSIDFLITYHFLPWLVFTTLVFGLLMCKYYLGYVADAGEVSLSSVAVYSFISVSFVGFWSCHTVLESIKADMKLQPMVLSGVGKFSYSDLVGMILGAGSIPWLLFFVIGFFVPVLSSGFWLTTIAAVIIIYAVLLGVGGACLLAFSQSQKQVSAEVCSQ</sequence>
<organism evidence="2 3">
    <name type="scientific">Pseudoalteromonas holothuriae</name>
    <dbReference type="NCBI Taxonomy" id="2963714"/>
    <lineage>
        <taxon>Bacteria</taxon>
        <taxon>Pseudomonadati</taxon>
        <taxon>Pseudomonadota</taxon>
        <taxon>Gammaproteobacteria</taxon>
        <taxon>Alteromonadales</taxon>
        <taxon>Pseudoalteromonadaceae</taxon>
        <taxon>Pseudoalteromonas</taxon>
    </lineage>
</organism>
<evidence type="ECO:0000256" key="1">
    <source>
        <dbReference type="SAM" id="Phobius"/>
    </source>
</evidence>
<evidence type="ECO:0000313" key="2">
    <source>
        <dbReference type="EMBL" id="CAH9051633.1"/>
    </source>
</evidence>
<evidence type="ECO:0000313" key="3">
    <source>
        <dbReference type="Proteomes" id="UP001152485"/>
    </source>
</evidence>
<dbReference type="RefSeq" id="WP_261591645.1">
    <property type="nucleotide sequence ID" value="NZ_CAMAPD010000002.1"/>
</dbReference>
<name>A0ABN8UK14_9GAMM</name>
<feature type="transmembrane region" description="Helical" evidence="1">
    <location>
        <begin position="186"/>
        <end position="208"/>
    </location>
</feature>
<feature type="transmembrane region" description="Helical" evidence="1">
    <location>
        <begin position="293"/>
        <end position="320"/>
    </location>
</feature>
<feature type="transmembrane region" description="Helical" evidence="1">
    <location>
        <begin position="48"/>
        <end position="69"/>
    </location>
</feature>
<reference evidence="2 3" key="1">
    <citation type="submission" date="2022-07" db="EMBL/GenBank/DDBJ databases">
        <authorList>
            <person name="Criscuolo A."/>
        </authorList>
    </citation>
    <scope>NUCLEOTIDE SEQUENCE [LARGE SCALE GENOMIC DNA]</scope>
    <source>
        <strain evidence="3">CIP 111951</strain>
    </source>
</reference>
<accession>A0ABN8UK14</accession>
<keyword evidence="1" id="KW-0472">Membrane</keyword>
<feature type="transmembrane region" description="Helical" evidence="1">
    <location>
        <begin position="129"/>
        <end position="151"/>
    </location>
</feature>
<comment type="caution">
    <text evidence="2">The sequence shown here is derived from an EMBL/GenBank/DDBJ whole genome shotgun (WGS) entry which is preliminary data.</text>
</comment>
<feature type="transmembrane region" description="Helical" evidence="1">
    <location>
        <begin position="261"/>
        <end position="287"/>
    </location>
</feature>